<dbReference type="PANTHER" id="PTHR13392:SF13">
    <property type="entry name" value="AXH DOMAIN-CONTAINING PROTEIN"/>
    <property type="match status" value="1"/>
</dbReference>
<organism evidence="9 10">
    <name type="scientific">Anopheles culicifacies</name>
    <dbReference type="NCBI Taxonomy" id="139723"/>
    <lineage>
        <taxon>Eukaryota</taxon>
        <taxon>Metazoa</taxon>
        <taxon>Ecdysozoa</taxon>
        <taxon>Arthropoda</taxon>
        <taxon>Hexapoda</taxon>
        <taxon>Insecta</taxon>
        <taxon>Pterygota</taxon>
        <taxon>Neoptera</taxon>
        <taxon>Endopterygota</taxon>
        <taxon>Diptera</taxon>
        <taxon>Nematocera</taxon>
        <taxon>Culicoidea</taxon>
        <taxon>Culicidae</taxon>
        <taxon>Anophelinae</taxon>
        <taxon>Anopheles</taxon>
        <taxon>culicifacies species complex</taxon>
    </lineage>
</organism>
<accession>A0A182M600</accession>
<dbReference type="SMART" id="SM00536">
    <property type="entry name" value="AXH"/>
    <property type="match status" value="1"/>
</dbReference>
<dbReference type="PANTHER" id="PTHR13392">
    <property type="entry name" value="ATAXIN 1"/>
    <property type="match status" value="1"/>
</dbReference>
<evidence type="ECO:0000313" key="9">
    <source>
        <dbReference type="EnsemblMetazoa" id="ACUA010333-PA"/>
    </source>
</evidence>
<feature type="region of interest" description="Disordered" evidence="7">
    <location>
        <begin position="102"/>
        <end position="150"/>
    </location>
</feature>
<proteinExistence type="predicted"/>
<evidence type="ECO:0000256" key="7">
    <source>
        <dbReference type="SAM" id="MobiDB-lite"/>
    </source>
</evidence>
<dbReference type="GO" id="GO:0003677">
    <property type="term" value="F:DNA binding"/>
    <property type="evidence" value="ECO:0007669"/>
    <property type="project" value="UniProtKB-KW"/>
</dbReference>
<evidence type="ECO:0000256" key="3">
    <source>
        <dbReference type="ARBA" id="ARBA00023015"/>
    </source>
</evidence>
<dbReference type="STRING" id="139723.A0A182M600"/>
<dbReference type="Proteomes" id="UP000075883">
    <property type="component" value="Unassembled WGS sequence"/>
</dbReference>
<dbReference type="GO" id="GO:0003723">
    <property type="term" value="F:RNA binding"/>
    <property type="evidence" value="ECO:0007669"/>
    <property type="project" value="InterPro"/>
</dbReference>
<reference evidence="9" key="2">
    <citation type="submission" date="2020-05" db="UniProtKB">
        <authorList>
            <consortium name="EnsemblMetazoa"/>
        </authorList>
    </citation>
    <scope>IDENTIFICATION</scope>
    <source>
        <strain evidence="9">A-37</strain>
    </source>
</reference>
<feature type="compositionally biased region" description="Gly residues" evidence="7">
    <location>
        <begin position="132"/>
        <end position="148"/>
    </location>
</feature>
<keyword evidence="3" id="KW-0805">Transcription regulation</keyword>
<dbReference type="InterPro" id="IPR003652">
    <property type="entry name" value="Ataxin_AXH_dom"/>
</dbReference>
<feature type="region of interest" description="Disordered" evidence="7">
    <location>
        <begin position="300"/>
        <end position="333"/>
    </location>
</feature>
<feature type="region of interest" description="Disordered" evidence="7">
    <location>
        <begin position="267"/>
        <end position="286"/>
    </location>
</feature>
<feature type="region of interest" description="Disordered" evidence="7">
    <location>
        <begin position="452"/>
        <end position="489"/>
    </location>
</feature>
<feature type="region of interest" description="Disordered" evidence="7">
    <location>
        <begin position="646"/>
        <end position="670"/>
    </location>
</feature>
<evidence type="ECO:0000256" key="2">
    <source>
        <dbReference type="ARBA" id="ARBA00022491"/>
    </source>
</evidence>
<protein>
    <recommendedName>
        <fullName evidence="8">AXH domain-containing protein</fullName>
    </recommendedName>
</protein>
<feature type="compositionally biased region" description="Basic and acidic residues" evidence="7">
    <location>
        <begin position="724"/>
        <end position="733"/>
    </location>
</feature>
<feature type="compositionally biased region" description="Polar residues" evidence="7">
    <location>
        <begin position="113"/>
        <end position="125"/>
    </location>
</feature>
<dbReference type="EMBL" id="AXCM01010405">
    <property type="status" value="NOT_ANNOTATED_CDS"/>
    <property type="molecule type" value="Genomic_DNA"/>
</dbReference>
<evidence type="ECO:0000313" key="10">
    <source>
        <dbReference type="Proteomes" id="UP000075883"/>
    </source>
</evidence>
<feature type="domain" description="AXH" evidence="8">
    <location>
        <begin position="510"/>
        <end position="647"/>
    </location>
</feature>
<sequence length="817" mass="89274">MLSAVENLGPGGPGRVPYSRHHAHQPQHQHPGQHHGYHPLHTILSPSSIGQLQLPPMLGAQTSLPHAMPSVANEFVRPYPKQRYEENRGFGIPSALTVEQRLKYGDPPPASAPVTSMPTHTQTGPVNLAVSSGGGSSGGDEYGGGGGSIAYTQCHQSSNLAPIQSETSGSKYSSGAALQQATYQQKFQQEQHQQMLDFLGAQQQPTGNRMVCFPAMGSLDVFGGYPPLNYDMYPYRRVHGRSTYVPPPTHRPMETRYAGGAAAFLPPRAPPTPSSSDVGTSRHPKAAAAPIAMKSKIWHMPLSSPPAPPTPPSLASSHHSGRDIALPPTASNSAIATSGVDTLVASYRALKSAHLQHPYPRIWAPDALQPSQANAAYMNDLSNISGYEEDKNGPQYPLIAHSTAINHIPTLQDTYMSALQQRHRPKFGSLPTTSTTDTSSTTSLMQQEFKVPHGMEASHKPRTGSVRGNDSQLTSSYTLGTFDGGAAGSRRSNIELETHELPEDSAAHHQILHTTVLKPKMFLRGSLISFRNGVKKPVEQVRLEDFLRTAAISPDVRLTEAQTRRITPRYSNSSSDSPKRILVRFTYDQQQRHGALETTIDYPFFVTTKGWTSYSPERTYNSYRLECAPMEVGDVFIVLVPRHLSQESLRPEDESSTATETSSDHFPSQQNDKLQIVNVFSMHATSNPADQSSLTEENMYLQHRQQQQHLTRAPIADVEPTTPSEHEQRHEENGSPTILVDDNSPISSRDWIAPNASPSPSKGGGSGSGKRRQEGQRRATAKRKLTEMQMQEIYRPGIPDAPSGENKRRSACSDAVD</sequence>
<keyword evidence="10" id="KW-1185">Reference proteome</keyword>
<evidence type="ECO:0000256" key="6">
    <source>
        <dbReference type="ARBA" id="ARBA00023242"/>
    </source>
</evidence>
<dbReference type="Pfam" id="PF08517">
    <property type="entry name" value="AXH"/>
    <property type="match status" value="1"/>
</dbReference>
<keyword evidence="5" id="KW-0804">Transcription</keyword>
<dbReference type="InterPro" id="IPR036096">
    <property type="entry name" value="Ataxin_AXH_dom_sf"/>
</dbReference>
<feature type="region of interest" description="Disordered" evidence="7">
    <location>
        <begin position="425"/>
        <end position="444"/>
    </location>
</feature>
<dbReference type="PROSITE" id="PS51148">
    <property type="entry name" value="AXH"/>
    <property type="match status" value="1"/>
</dbReference>
<dbReference type="GO" id="GO:0006355">
    <property type="term" value="P:regulation of DNA-templated transcription"/>
    <property type="evidence" value="ECO:0007669"/>
    <property type="project" value="InterPro"/>
</dbReference>
<dbReference type="InterPro" id="IPR043404">
    <property type="entry name" value="ATAXIN1-like"/>
</dbReference>
<name>A0A182M600_9DIPT</name>
<evidence type="ECO:0000256" key="5">
    <source>
        <dbReference type="ARBA" id="ARBA00023163"/>
    </source>
</evidence>
<feature type="compositionally biased region" description="Pro residues" evidence="7">
    <location>
        <begin position="303"/>
        <end position="312"/>
    </location>
</feature>
<comment type="subcellular location">
    <subcellularLocation>
        <location evidence="1">Nucleus</location>
    </subcellularLocation>
</comment>
<keyword evidence="6" id="KW-0539">Nucleus</keyword>
<evidence type="ECO:0000256" key="1">
    <source>
        <dbReference type="ARBA" id="ARBA00004123"/>
    </source>
</evidence>
<keyword evidence="2" id="KW-0678">Repressor</keyword>
<dbReference type="SUPFAM" id="SSF102031">
    <property type="entry name" value="AXH domain"/>
    <property type="match status" value="1"/>
</dbReference>
<feature type="region of interest" description="Disordered" evidence="7">
    <location>
        <begin position="719"/>
        <end position="817"/>
    </location>
</feature>
<feature type="compositionally biased region" description="Low complexity" evidence="7">
    <location>
        <begin position="432"/>
        <end position="443"/>
    </location>
</feature>
<feature type="region of interest" description="Disordered" evidence="7">
    <location>
        <begin position="1"/>
        <end position="40"/>
    </location>
</feature>
<reference evidence="10" key="1">
    <citation type="submission" date="2013-09" db="EMBL/GenBank/DDBJ databases">
        <title>The Genome Sequence of Anopheles culicifacies species A.</title>
        <authorList>
            <consortium name="The Broad Institute Genomics Platform"/>
            <person name="Neafsey D.E."/>
            <person name="Besansky N."/>
            <person name="Howell P."/>
            <person name="Walton C."/>
            <person name="Young S.K."/>
            <person name="Zeng Q."/>
            <person name="Gargeya S."/>
            <person name="Fitzgerald M."/>
            <person name="Haas B."/>
            <person name="Abouelleil A."/>
            <person name="Allen A.W."/>
            <person name="Alvarado L."/>
            <person name="Arachchi H.M."/>
            <person name="Berlin A.M."/>
            <person name="Chapman S.B."/>
            <person name="Gainer-Dewar J."/>
            <person name="Goldberg J."/>
            <person name="Griggs A."/>
            <person name="Gujja S."/>
            <person name="Hansen M."/>
            <person name="Howarth C."/>
            <person name="Imamovic A."/>
            <person name="Ireland A."/>
            <person name="Larimer J."/>
            <person name="McCowan C."/>
            <person name="Murphy C."/>
            <person name="Pearson M."/>
            <person name="Poon T.W."/>
            <person name="Priest M."/>
            <person name="Roberts A."/>
            <person name="Saif S."/>
            <person name="Shea T."/>
            <person name="Sisk P."/>
            <person name="Sykes S."/>
            <person name="Wortman J."/>
            <person name="Nusbaum C."/>
            <person name="Birren B."/>
        </authorList>
    </citation>
    <scope>NUCLEOTIDE SEQUENCE [LARGE SCALE GENOMIC DNA]</scope>
    <source>
        <strain evidence="10">A-37</strain>
    </source>
</reference>
<dbReference type="EnsemblMetazoa" id="ACUA010333-RA">
    <property type="protein sequence ID" value="ACUA010333-PA"/>
    <property type="gene ID" value="ACUA010333"/>
</dbReference>
<evidence type="ECO:0000259" key="8">
    <source>
        <dbReference type="PROSITE" id="PS51148"/>
    </source>
</evidence>
<feature type="compositionally biased region" description="Basic residues" evidence="7">
    <location>
        <begin position="18"/>
        <end position="38"/>
    </location>
</feature>
<feature type="compositionally biased region" description="Polar residues" evidence="7">
    <location>
        <begin position="466"/>
        <end position="479"/>
    </location>
</feature>
<dbReference type="VEuPathDB" id="VectorBase:ACUA010333"/>
<dbReference type="GO" id="GO:0005634">
    <property type="term" value="C:nucleus"/>
    <property type="evidence" value="ECO:0007669"/>
    <property type="project" value="UniProtKB-SubCell"/>
</dbReference>
<dbReference type="AlphaFoldDB" id="A0A182M600"/>
<keyword evidence="4" id="KW-0238">DNA-binding</keyword>
<evidence type="ECO:0000256" key="4">
    <source>
        <dbReference type="ARBA" id="ARBA00023125"/>
    </source>
</evidence>